<feature type="transmembrane region" description="Helical" evidence="3">
    <location>
        <begin position="37"/>
        <end position="58"/>
    </location>
</feature>
<dbReference type="Proteomes" id="UP000297762">
    <property type="component" value="Unassembled WGS sequence"/>
</dbReference>
<organism evidence="5 6">
    <name type="scientific">Leptospira sarikeiensis</name>
    <dbReference type="NCBI Taxonomy" id="2484943"/>
    <lineage>
        <taxon>Bacteria</taxon>
        <taxon>Pseudomonadati</taxon>
        <taxon>Spirochaetota</taxon>
        <taxon>Spirochaetia</taxon>
        <taxon>Leptospirales</taxon>
        <taxon>Leptospiraceae</taxon>
        <taxon>Leptospira</taxon>
    </lineage>
</organism>
<dbReference type="SUPFAM" id="SSF158472">
    <property type="entry name" value="HAMP domain-like"/>
    <property type="match status" value="1"/>
</dbReference>
<dbReference type="PROSITE" id="PS50005">
    <property type="entry name" value="TPR"/>
    <property type="match status" value="1"/>
</dbReference>
<feature type="transmembrane region" description="Helical" evidence="3">
    <location>
        <begin position="211"/>
        <end position="230"/>
    </location>
</feature>
<proteinExistence type="predicted"/>
<keyword evidence="3" id="KW-0472">Membrane</keyword>
<dbReference type="GO" id="GO:0016020">
    <property type="term" value="C:membrane"/>
    <property type="evidence" value="ECO:0007669"/>
    <property type="project" value="InterPro"/>
</dbReference>
<gene>
    <name evidence="5" type="ORF">EHQ64_12955</name>
</gene>
<evidence type="ECO:0000256" key="3">
    <source>
        <dbReference type="SAM" id="Phobius"/>
    </source>
</evidence>
<dbReference type="InterPro" id="IPR001932">
    <property type="entry name" value="PPM-type_phosphatase-like_dom"/>
</dbReference>
<evidence type="ECO:0000256" key="1">
    <source>
        <dbReference type="PROSITE-ProRule" id="PRU00339"/>
    </source>
</evidence>
<feature type="transmembrane region" description="Helical" evidence="3">
    <location>
        <begin position="142"/>
        <end position="165"/>
    </location>
</feature>
<feature type="transmembrane region" description="Helical" evidence="3">
    <location>
        <begin position="70"/>
        <end position="90"/>
    </location>
</feature>
<dbReference type="Pfam" id="PF00672">
    <property type="entry name" value="HAMP"/>
    <property type="match status" value="1"/>
</dbReference>
<dbReference type="InterPro" id="IPR019734">
    <property type="entry name" value="TPR_rpt"/>
</dbReference>
<evidence type="ECO:0000313" key="5">
    <source>
        <dbReference type="EMBL" id="TGL60721.1"/>
    </source>
</evidence>
<dbReference type="PROSITE" id="PS50885">
    <property type="entry name" value="HAMP"/>
    <property type="match status" value="1"/>
</dbReference>
<dbReference type="GO" id="GO:0007165">
    <property type="term" value="P:signal transduction"/>
    <property type="evidence" value="ECO:0007669"/>
    <property type="project" value="InterPro"/>
</dbReference>
<dbReference type="CDD" id="cd06225">
    <property type="entry name" value="HAMP"/>
    <property type="match status" value="1"/>
</dbReference>
<dbReference type="Pfam" id="PF07228">
    <property type="entry name" value="SpoIIE"/>
    <property type="match status" value="1"/>
</dbReference>
<dbReference type="CDD" id="cd14686">
    <property type="entry name" value="bZIP"/>
    <property type="match status" value="1"/>
</dbReference>
<dbReference type="EMBL" id="RQGF01000028">
    <property type="protein sequence ID" value="TGL60721.1"/>
    <property type="molecule type" value="Genomic_DNA"/>
</dbReference>
<evidence type="ECO:0000256" key="2">
    <source>
        <dbReference type="SAM" id="Coils"/>
    </source>
</evidence>
<accession>A0A4R9K664</accession>
<keyword evidence="2" id="KW-0175">Coiled coil</keyword>
<dbReference type="AlphaFoldDB" id="A0A4R9K664"/>
<dbReference type="RefSeq" id="WP_135649891.1">
    <property type="nucleotide sequence ID" value="NZ_RQGF01000028.1"/>
</dbReference>
<keyword evidence="3" id="KW-1133">Transmembrane helix</keyword>
<dbReference type="SUPFAM" id="SSF81606">
    <property type="entry name" value="PP2C-like"/>
    <property type="match status" value="1"/>
</dbReference>
<dbReference type="PANTHER" id="PTHR32089">
    <property type="entry name" value="METHYL-ACCEPTING CHEMOTAXIS PROTEIN MCPB"/>
    <property type="match status" value="1"/>
</dbReference>
<keyword evidence="3" id="KW-0812">Transmembrane</keyword>
<dbReference type="Gene3D" id="6.10.340.10">
    <property type="match status" value="1"/>
</dbReference>
<dbReference type="Gene3D" id="1.25.40.10">
    <property type="entry name" value="Tetratricopeptide repeat domain"/>
    <property type="match status" value="1"/>
</dbReference>
<feature type="domain" description="HAMP" evidence="4">
    <location>
        <begin position="536"/>
        <end position="588"/>
    </location>
</feature>
<feature type="transmembrane region" description="Helical" evidence="3">
    <location>
        <begin position="514"/>
        <end position="534"/>
    </location>
</feature>
<name>A0A4R9K664_9LEPT</name>
<comment type="caution">
    <text evidence="5">The sequence shown here is derived from an EMBL/GenBank/DDBJ whole genome shotgun (WGS) entry which is preliminary data.</text>
</comment>
<dbReference type="SUPFAM" id="SSF48452">
    <property type="entry name" value="TPR-like"/>
    <property type="match status" value="1"/>
</dbReference>
<dbReference type="SMART" id="SM00304">
    <property type="entry name" value="HAMP"/>
    <property type="match status" value="1"/>
</dbReference>
<dbReference type="InterPro" id="IPR003660">
    <property type="entry name" value="HAMP_dom"/>
</dbReference>
<dbReference type="InterPro" id="IPR036457">
    <property type="entry name" value="PPM-type-like_dom_sf"/>
</dbReference>
<feature type="transmembrane region" description="Helical" evidence="3">
    <location>
        <begin position="242"/>
        <end position="262"/>
    </location>
</feature>
<dbReference type="InterPro" id="IPR011990">
    <property type="entry name" value="TPR-like_helical_dom_sf"/>
</dbReference>
<feature type="transmembrane region" description="Helical" evidence="3">
    <location>
        <begin position="177"/>
        <end position="199"/>
    </location>
</feature>
<dbReference type="PANTHER" id="PTHR32089:SF114">
    <property type="entry name" value="METHYL-ACCEPTING CHEMOTAXIS PROTEIN MCPB"/>
    <property type="match status" value="1"/>
</dbReference>
<keyword evidence="1" id="KW-0802">TPR repeat</keyword>
<dbReference type="Gene3D" id="3.60.40.10">
    <property type="entry name" value="PPM-type phosphatase domain"/>
    <property type="match status" value="1"/>
</dbReference>
<feature type="coiled-coil region" evidence="2">
    <location>
        <begin position="576"/>
        <end position="625"/>
    </location>
</feature>
<keyword evidence="6" id="KW-1185">Reference proteome</keyword>
<evidence type="ECO:0000313" key="6">
    <source>
        <dbReference type="Proteomes" id="UP000297762"/>
    </source>
</evidence>
<sequence length="1048" mass="120458">MNPIFFNFYSFGSILIVLYFLYTGFFFLTIKERSKAAFHLGVCALTTVFHNIGYFWGFISFEESTIHHRIIAVAGPLMSFTQLVGFFIYFPEPRKKGILPGLIFYWLLYLGVLLVTGYYAVICWNAPRSFVPGSHYWDYEVHVFYSYFIYVILFYEVCYLVIGIWKAIIETGKERRSVIYILLSYAVITVVPGLLNALSRNGTVARATYQQSFNLGMVTGMFLIMIVYVNATKERTTILNRIIGVSLATFFVCYQLVGYSILNGYERSYDEMKRRDSSIAVLEGKNPEGLAYIVSFDPEKNEFRSERGKKDPRFKKEDELEVRFFREKQKISNLGNLPGDKRLERTKELLETSPSDFKAYEEGLIIFLKSKGKQIVTDQDIEDYFKSIYGKLNIIRNKYYRLPDRTKEKSITGLLSSTDLGLSETLKFTREAALNAIHSGKPADQVSRIVLNSLSPIHSAGDRIYRGTRIYSPSDPKPVMYLSYYLAPDPNGKIYEVGFEYKDYRIFHNEPSSILVISMILTFIVIVIGFRFFFQNAIVSPMDEVVVGLTEVNSGNLEYRLTPRVEDEIGFIARSFNKMARSIQAARKRLQKYADELEEKVKDRTRELENTLEEVRELKQQQDGDYFLTSLLIKPLGANKTVSENVKVDFLIDQKKKFSFRRFNDEIGGDMNISNQITLRGKRYTVFLNADAMGKSMQGAGGALVLGSVCESIIERTRNAESMKEQSPERWLKNVFLELHKVFESFEGSMLVSSVIGLIEENSGTLYYINAEHPWTALFRDGKASFIEDDLMFRKLGTTGMEGKISVKTFQLLPGDVIIAGSDGRDDILLGNDKEGGRIINDDEKLFLRLIEQGNGELPRIYDSIHGVGSLTDDLSMIRISFKEEGGIERIREKEKIRQLLRSAKERSKDKNIKEALSYLEQADSLDNNLPEVKKGLLKYHIRLKNYSKASQFAEEYLNIRPVDKEILFIASYVARRAKQFQKAQDFGERLLLREPTHVRNLINLTRVCIALRNYERAKELLREAFRLEPENSQVYKIKKALESIELS</sequence>
<dbReference type="OrthoDB" id="344609at2"/>
<feature type="repeat" description="TPR" evidence="1">
    <location>
        <begin position="999"/>
        <end position="1032"/>
    </location>
</feature>
<evidence type="ECO:0000259" key="4">
    <source>
        <dbReference type="PROSITE" id="PS50885"/>
    </source>
</evidence>
<dbReference type="Pfam" id="PF14559">
    <property type="entry name" value="TPR_19"/>
    <property type="match status" value="1"/>
</dbReference>
<feature type="transmembrane region" description="Helical" evidence="3">
    <location>
        <begin position="6"/>
        <end position="30"/>
    </location>
</feature>
<protein>
    <submittedName>
        <fullName evidence="5">HAMP domain-containing protein</fullName>
    </submittedName>
</protein>
<feature type="transmembrane region" description="Helical" evidence="3">
    <location>
        <begin position="102"/>
        <end position="122"/>
    </location>
</feature>
<reference evidence="5" key="1">
    <citation type="journal article" date="2019" name="PLoS Negl. Trop. Dis.">
        <title>Revisiting the worldwide diversity of Leptospira species in the environment.</title>
        <authorList>
            <person name="Vincent A.T."/>
            <person name="Schiettekatte O."/>
            <person name="Bourhy P."/>
            <person name="Veyrier F.J."/>
            <person name="Picardeau M."/>
        </authorList>
    </citation>
    <scope>NUCLEOTIDE SEQUENCE [LARGE SCALE GENOMIC DNA]</scope>
    <source>
        <strain evidence="5">201702455</strain>
    </source>
</reference>